<dbReference type="EMBL" id="BJOU01000002">
    <property type="protein sequence ID" value="GED98471.1"/>
    <property type="molecule type" value="Genomic_DNA"/>
</dbReference>
<dbReference type="RefSeq" id="WP_161927887.1">
    <property type="nucleotide sequence ID" value="NZ_BJOU01000002.1"/>
</dbReference>
<gene>
    <name evidence="10" type="ORF">nbrc107697_25100</name>
</gene>
<dbReference type="Pfam" id="PF12051">
    <property type="entry name" value="DUF3533"/>
    <property type="match status" value="1"/>
</dbReference>
<evidence type="ECO:0000313" key="11">
    <source>
        <dbReference type="Proteomes" id="UP000444980"/>
    </source>
</evidence>
<evidence type="ECO:0000313" key="10">
    <source>
        <dbReference type="EMBL" id="GED98471.1"/>
    </source>
</evidence>
<feature type="transmembrane region" description="Helical" evidence="8">
    <location>
        <begin position="234"/>
        <end position="256"/>
    </location>
</feature>
<dbReference type="PANTHER" id="PTHR43077">
    <property type="entry name" value="TRANSPORT PERMEASE YVFS-RELATED"/>
    <property type="match status" value="1"/>
</dbReference>
<dbReference type="Gene3D" id="3.40.1710.10">
    <property type="entry name" value="abc type-2 transporter like domain"/>
    <property type="match status" value="1"/>
</dbReference>
<proteinExistence type="inferred from homology"/>
<dbReference type="PANTHER" id="PTHR43077:SF8">
    <property type="entry name" value="DOXORUBICIN RESISTANCE ABC TRANSPORTER PERMEASE PROTEIN DRRB"/>
    <property type="match status" value="1"/>
</dbReference>
<dbReference type="OrthoDB" id="4571363at2"/>
<evidence type="ECO:0000256" key="2">
    <source>
        <dbReference type="ARBA" id="ARBA00007783"/>
    </source>
</evidence>
<feature type="transmembrane region" description="Helical" evidence="8">
    <location>
        <begin position="347"/>
        <end position="368"/>
    </location>
</feature>
<evidence type="ECO:0000256" key="1">
    <source>
        <dbReference type="ARBA" id="ARBA00004651"/>
    </source>
</evidence>
<feature type="transmembrane region" description="Helical" evidence="8">
    <location>
        <begin position="318"/>
        <end position="341"/>
    </location>
</feature>
<keyword evidence="5 8" id="KW-1133">Transmembrane helix</keyword>
<dbReference type="InterPro" id="IPR022703">
    <property type="entry name" value="DUF3533"/>
</dbReference>
<feature type="transmembrane region" description="Helical" evidence="8">
    <location>
        <begin position="31"/>
        <end position="54"/>
    </location>
</feature>
<keyword evidence="11" id="KW-1185">Reference proteome</keyword>
<sequence>MNARAAIETDAQHDEQARAAIRDVVGHPRFWLAPVAVVIALMSLMAAVYLGAVVNTRENLHDFHVALVNEDVGGRATADSPEMNLGKQIVEQLVPTTAKQGIVLQPMSRADAMRKLSTGRVYGVIAIDSNFTNLMLGLARSAVLQNQPVRPKIDVLIHRGSGAFASSITTVMAQSMDEQVNEQAGKQLLENVRNELGPDAKLSGATQLALSQPVHIAVSEPQPLPDGAANGLSAFYFTLLLILAGFTGAMMVSIIVDGQLGQLPIEFGPLFLLRKRLAISRWGTLAAKWTIMLIIAAVQAALFIAVCAMVGTSLPNAFPLWAFSVLVITAVGVTASAMMAVFGNPGLLINLVFFVILGLPSSGGTVPLEASPRVFSAIAAIEPMHLVYYGVRSILYFDADLESGLARSVIMSVVGLVFGLLLGVIGTKYYDRKGWFRRPNALSVPPRLAKLVDAESDESVTVVEAPIQSAGGPRHLAPESAAGAVSHPNVTRHR</sequence>
<feature type="transmembrane region" description="Helical" evidence="8">
    <location>
        <begin position="289"/>
        <end position="311"/>
    </location>
</feature>
<reference evidence="11" key="1">
    <citation type="submission" date="2019-06" db="EMBL/GenBank/DDBJ databases">
        <title>Gordonia isolated from sludge of a wastewater treatment plant.</title>
        <authorList>
            <person name="Tamura T."/>
            <person name="Aoyama K."/>
            <person name="Kang Y."/>
            <person name="Saito S."/>
            <person name="Akiyama N."/>
            <person name="Yazawa K."/>
            <person name="Gonoi T."/>
            <person name="Mikami Y."/>
        </authorList>
    </citation>
    <scope>NUCLEOTIDE SEQUENCE [LARGE SCALE GENOMIC DNA]</scope>
    <source>
        <strain evidence="11">NBRC 107697</strain>
    </source>
</reference>
<feature type="transmembrane region" description="Helical" evidence="8">
    <location>
        <begin position="409"/>
        <end position="430"/>
    </location>
</feature>
<feature type="domain" description="DUF3533" evidence="9">
    <location>
        <begin position="40"/>
        <end position="400"/>
    </location>
</feature>
<name>A0A7I9V022_9ACTN</name>
<evidence type="ECO:0000256" key="5">
    <source>
        <dbReference type="ARBA" id="ARBA00022989"/>
    </source>
</evidence>
<comment type="similarity">
    <text evidence="2">Belongs to the ABC-2 integral membrane protein family.</text>
</comment>
<keyword evidence="3" id="KW-1003">Cell membrane</keyword>
<dbReference type="Proteomes" id="UP000444980">
    <property type="component" value="Unassembled WGS sequence"/>
</dbReference>
<evidence type="ECO:0000256" key="7">
    <source>
        <dbReference type="SAM" id="MobiDB-lite"/>
    </source>
</evidence>
<dbReference type="InterPro" id="IPR051328">
    <property type="entry name" value="T7SS_ABC-Transporter"/>
</dbReference>
<accession>A0A7I9V022</accession>
<evidence type="ECO:0000256" key="3">
    <source>
        <dbReference type="ARBA" id="ARBA00022475"/>
    </source>
</evidence>
<dbReference type="AlphaFoldDB" id="A0A7I9V022"/>
<evidence type="ECO:0000256" key="6">
    <source>
        <dbReference type="ARBA" id="ARBA00023136"/>
    </source>
</evidence>
<feature type="region of interest" description="Disordered" evidence="7">
    <location>
        <begin position="468"/>
        <end position="494"/>
    </location>
</feature>
<comment type="subcellular location">
    <subcellularLocation>
        <location evidence="1">Cell membrane</location>
        <topology evidence="1">Multi-pass membrane protein</topology>
    </subcellularLocation>
</comment>
<organism evidence="10 11">
    <name type="scientific">Gordonia crocea</name>
    <dbReference type="NCBI Taxonomy" id="589162"/>
    <lineage>
        <taxon>Bacteria</taxon>
        <taxon>Bacillati</taxon>
        <taxon>Actinomycetota</taxon>
        <taxon>Actinomycetes</taxon>
        <taxon>Mycobacteriales</taxon>
        <taxon>Gordoniaceae</taxon>
        <taxon>Gordonia</taxon>
    </lineage>
</organism>
<evidence type="ECO:0000256" key="4">
    <source>
        <dbReference type="ARBA" id="ARBA00022692"/>
    </source>
</evidence>
<protein>
    <recommendedName>
        <fullName evidence="9">DUF3533 domain-containing protein</fullName>
    </recommendedName>
</protein>
<evidence type="ECO:0000256" key="8">
    <source>
        <dbReference type="SAM" id="Phobius"/>
    </source>
</evidence>
<evidence type="ECO:0000259" key="9">
    <source>
        <dbReference type="Pfam" id="PF12051"/>
    </source>
</evidence>
<keyword evidence="4 8" id="KW-0812">Transmembrane</keyword>
<dbReference type="GO" id="GO:0005886">
    <property type="term" value="C:plasma membrane"/>
    <property type="evidence" value="ECO:0007669"/>
    <property type="project" value="UniProtKB-SubCell"/>
</dbReference>
<keyword evidence="6 8" id="KW-0472">Membrane</keyword>
<comment type="caution">
    <text evidence="10">The sequence shown here is derived from an EMBL/GenBank/DDBJ whole genome shotgun (WGS) entry which is preliminary data.</text>
</comment>